<dbReference type="AlphaFoldDB" id="A5GAI1"/>
<protein>
    <recommendedName>
        <fullName evidence="1">Ice-binding protein C-terminal domain-containing protein</fullName>
    </recommendedName>
</protein>
<dbReference type="Pfam" id="PF07589">
    <property type="entry name" value="PEP-CTERM"/>
    <property type="match status" value="1"/>
</dbReference>
<dbReference type="EMBL" id="CP000698">
    <property type="protein sequence ID" value="ABQ25410.1"/>
    <property type="molecule type" value="Genomic_DNA"/>
</dbReference>
<dbReference type="HOGENOM" id="CLU_1394596_0_0_7"/>
<keyword evidence="3" id="KW-1185">Reference proteome</keyword>
<proteinExistence type="predicted"/>
<evidence type="ECO:0000259" key="1">
    <source>
        <dbReference type="Pfam" id="PF07589"/>
    </source>
</evidence>
<dbReference type="InterPro" id="IPR013424">
    <property type="entry name" value="Ice-binding_C"/>
</dbReference>
<organism evidence="2 3">
    <name type="scientific">Geotalea uraniireducens (strain Rf4)</name>
    <name type="common">Geobacter uraniireducens</name>
    <dbReference type="NCBI Taxonomy" id="351605"/>
    <lineage>
        <taxon>Bacteria</taxon>
        <taxon>Pseudomonadati</taxon>
        <taxon>Thermodesulfobacteriota</taxon>
        <taxon>Desulfuromonadia</taxon>
        <taxon>Geobacterales</taxon>
        <taxon>Geobacteraceae</taxon>
        <taxon>Geotalea</taxon>
    </lineage>
</organism>
<accession>A5GAI1</accession>
<name>A5GAI1_GEOUR</name>
<evidence type="ECO:0000313" key="2">
    <source>
        <dbReference type="EMBL" id="ABQ25410.1"/>
    </source>
</evidence>
<dbReference type="Proteomes" id="UP000006695">
    <property type="component" value="Chromosome"/>
</dbReference>
<feature type="domain" description="Ice-binding protein C-terminal" evidence="1">
    <location>
        <begin position="169"/>
        <end position="191"/>
    </location>
</feature>
<gene>
    <name evidence="2" type="ordered locus">Gura_1206</name>
</gene>
<dbReference type="KEGG" id="gur:Gura_1206"/>
<reference evidence="2 3" key="1">
    <citation type="submission" date="2007-05" db="EMBL/GenBank/DDBJ databases">
        <title>Complete sequence of Geobacter uraniireducens Rf4.</title>
        <authorList>
            <consortium name="US DOE Joint Genome Institute"/>
            <person name="Copeland A."/>
            <person name="Lucas S."/>
            <person name="Lapidus A."/>
            <person name="Barry K."/>
            <person name="Detter J.C."/>
            <person name="Glavina del Rio T."/>
            <person name="Hammon N."/>
            <person name="Israni S."/>
            <person name="Dalin E."/>
            <person name="Tice H."/>
            <person name="Pitluck S."/>
            <person name="Chertkov O."/>
            <person name="Brettin T."/>
            <person name="Bruce D."/>
            <person name="Han C."/>
            <person name="Schmutz J."/>
            <person name="Larimer F."/>
            <person name="Land M."/>
            <person name="Hauser L."/>
            <person name="Kyrpides N."/>
            <person name="Mikhailova N."/>
            <person name="Shelobolina E."/>
            <person name="Aklujkar M."/>
            <person name="Lovley D."/>
            <person name="Richardson P."/>
        </authorList>
    </citation>
    <scope>NUCLEOTIDE SEQUENCE [LARGE SCALE GENOMIC DNA]</scope>
    <source>
        <strain evidence="3">ATCC BAA-1134 / JCM 13001 / Rf4</strain>
    </source>
</reference>
<evidence type="ECO:0000313" key="3">
    <source>
        <dbReference type="Proteomes" id="UP000006695"/>
    </source>
</evidence>
<dbReference type="NCBIfam" id="TIGR02595">
    <property type="entry name" value="PEP_CTERM"/>
    <property type="match status" value="1"/>
</dbReference>
<sequence>MKKSTLIVAMLMGLLMMGVGTGHAIMVEFTPEISNTFAGSSFDIDLAANIQPGQALAGWGLDLVYDERLLALNFANLGPRWLQPSDTNGAVSSSSGPIVSGISEEVLLSSANFIGSYGNGSHIDLSGAVASMPGNDFFDGLFDGLFDDFFDNDHGPGNNDGGGHDNNAPVPEPASFLLVGAGLLGFALLRRKLNK</sequence>